<dbReference type="EMBL" id="JH795856">
    <property type="protein sequence ID" value="EJU05635.1"/>
    <property type="molecule type" value="Genomic_DNA"/>
</dbReference>
<proteinExistence type="predicted"/>
<gene>
    <name evidence="2" type="ORF">DACRYDRAFT_20064</name>
</gene>
<dbReference type="RefSeq" id="XP_040632529.1">
    <property type="nucleotide sequence ID" value="XM_040771779.1"/>
</dbReference>
<evidence type="ECO:0000256" key="1">
    <source>
        <dbReference type="SAM" id="SignalP"/>
    </source>
</evidence>
<dbReference type="OrthoDB" id="3362371at2759"/>
<dbReference type="HOGENOM" id="CLU_590549_0_0_1"/>
<feature type="signal peptide" evidence="1">
    <location>
        <begin position="1"/>
        <end position="24"/>
    </location>
</feature>
<evidence type="ECO:0000313" key="3">
    <source>
        <dbReference type="Proteomes" id="UP000030653"/>
    </source>
</evidence>
<dbReference type="STRING" id="1858805.M5GB63"/>
<evidence type="ECO:0000313" key="2">
    <source>
        <dbReference type="EMBL" id="EJU05635.1"/>
    </source>
</evidence>
<keyword evidence="1" id="KW-0732">Signal</keyword>
<sequence>MVQLALAVASVLVLPSLSSIGAYAVPLPAAIVVPEQVVVHSPENAMSAEFEARFNRPMAFYRERELANQENSGWSSRLHRRKRAALVAEQSLSTESGAINPAAVQLKPTFIQRRSRPVNPVAAHIRPSKPRFASGKGRRQNDVYGGMYTSSVLHGANTGIKARQASAGPAAGVPGKVSVVAASNSSQPNVDLTIAVDPIASLVFSLDSNSTTGVIKATASADNHTTLYLTPTSSNVTTLPDPSTLLVNLKMAVFDPDRAALIQYCATYDPSPSNGSSITAEPCQTVTAAHSSQVFIYSPASGVVHPLWSQDMAVVGGLGGSNMSSLFSNSSGDSDTNVKITNTTSTVITQADSHYMTNALFSASNATTPLAPDSQSLFELVFVPDSAEFLVAAPANVTEGLNPHMAMVGSYSQSAPPTFTGAAPTMPLAVNASSVHLAAALLPMIPLPDSTDGTPAPTPTGRR</sequence>
<dbReference type="Proteomes" id="UP000030653">
    <property type="component" value="Unassembled WGS sequence"/>
</dbReference>
<keyword evidence="3" id="KW-1185">Reference proteome</keyword>
<dbReference type="GeneID" id="63686841"/>
<reference evidence="2 3" key="1">
    <citation type="journal article" date="2012" name="Science">
        <title>The Paleozoic origin of enzymatic lignin decomposition reconstructed from 31 fungal genomes.</title>
        <authorList>
            <person name="Floudas D."/>
            <person name="Binder M."/>
            <person name="Riley R."/>
            <person name="Barry K."/>
            <person name="Blanchette R.A."/>
            <person name="Henrissat B."/>
            <person name="Martinez A.T."/>
            <person name="Otillar R."/>
            <person name="Spatafora J.W."/>
            <person name="Yadav J.S."/>
            <person name="Aerts A."/>
            <person name="Benoit I."/>
            <person name="Boyd A."/>
            <person name="Carlson A."/>
            <person name="Copeland A."/>
            <person name="Coutinho P.M."/>
            <person name="de Vries R.P."/>
            <person name="Ferreira P."/>
            <person name="Findley K."/>
            <person name="Foster B."/>
            <person name="Gaskell J."/>
            <person name="Glotzer D."/>
            <person name="Gorecki P."/>
            <person name="Heitman J."/>
            <person name="Hesse C."/>
            <person name="Hori C."/>
            <person name="Igarashi K."/>
            <person name="Jurgens J.A."/>
            <person name="Kallen N."/>
            <person name="Kersten P."/>
            <person name="Kohler A."/>
            <person name="Kuees U."/>
            <person name="Kumar T.K.A."/>
            <person name="Kuo A."/>
            <person name="LaButti K."/>
            <person name="Larrondo L.F."/>
            <person name="Lindquist E."/>
            <person name="Ling A."/>
            <person name="Lombard V."/>
            <person name="Lucas S."/>
            <person name="Lundell T."/>
            <person name="Martin R."/>
            <person name="McLaughlin D.J."/>
            <person name="Morgenstern I."/>
            <person name="Morin E."/>
            <person name="Murat C."/>
            <person name="Nagy L.G."/>
            <person name="Nolan M."/>
            <person name="Ohm R.A."/>
            <person name="Patyshakuliyeva A."/>
            <person name="Rokas A."/>
            <person name="Ruiz-Duenas F.J."/>
            <person name="Sabat G."/>
            <person name="Salamov A."/>
            <person name="Samejima M."/>
            <person name="Schmutz J."/>
            <person name="Slot J.C."/>
            <person name="St John F."/>
            <person name="Stenlid J."/>
            <person name="Sun H."/>
            <person name="Sun S."/>
            <person name="Syed K."/>
            <person name="Tsang A."/>
            <person name="Wiebenga A."/>
            <person name="Young D."/>
            <person name="Pisabarro A."/>
            <person name="Eastwood D.C."/>
            <person name="Martin F."/>
            <person name="Cullen D."/>
            <person name="Grigoriev I.V."/>
            <person name="Hibbett D.S."/>
        </authorList>
    </citation>
    <scope>NUCLEOTIDE SEQUENCE [LARGE SCALE GENOMIC DNA]</scope>
    <source>
        <strain evidence="2 3">DJM-731 SS1</strain>
    </source>
</reference>
<feature type="chain" id="PRO_5004067700" evidence="1">
    <location>
        <begin position="25"/>
        <end position="463"/>
    </location>
</feature>
<name>M5GB63_DACPD</name>
<protein>
    <submittedName>
        <fullName evidence="2">Uncharacterized protein</fullName>
    </submittedName>
</protein>
<accession>M5GB63</accession>
<organism evidence="2 3">
    <name type="scientific">Dacryopinax primogenitus (strain DJM 731)</name>
    <name type="common">Brown rot fungus</name>
    <dbReference type="NCBI Taxonomy" id="1858805"/>
    <lineage>
        <taxon>Eukaryota</taxon>
        <taxon>Fungi</taxon>
        <taxon>Dikarya</taxon>
        <taxon>Basidiomycota</taxon>
        <taxon>Agaricomycotina</taxon>
        <taxon>Dacrymycetes</taxon>
        <taxon>Dacrymycetales</taxon>
        <taxon>Dacrymycetaceae</taxon>
        <taxon>Dacryopinax</taxon>
    </lineage>
</organism>
<dbReference type="AlphaFoldDB" id="M5GB63"/>